<protein>
    <submittedName>
        <fullName evidence="1">Uncharacterized protein</fullName>
    </submittedName>
</protein>
<name>A0A073KNK1_9BACI</name>
<dbReference type="RefSeq" id="WP_033675018.1">
    <property type="nucleotide sequence ID" value="NZ_JOTM01000011.1"/>
</dbReference>
<evidence type="ECO:0000313" key="1">
    <source>
        <dbReference type="EMBL" id="KEK23923.1"/>
    </source>
</evidence>
<dbReference type="OrthoDB" id="9857655at2"/>
<gene>
    <name evidence="1" type="ORF">BAGA_05735</name>
</gene>
<accession>A0A073KNK1</accession>
<evidence type="ECO:0000313" key="2">
    <source>
        <dbReference type="Proteomes" id="UP000027778"/>
    </source>
</evidence>
<keyword evidence="2" id="KW-1185">Reference proteome</keyword>
<dbReference type="STRING" id="574375.AZF08_20000"/>
<proteinExistence type="predicted"/>
<dbReference type="AlphaFoldDB" id="A0A073KNK1"/>
<dbReference type="EMBL" id="JOTM01000011">
    <property type="protein sequence ID" value="KEK23923.1"/>
    <property type="molecule type" value="Genomic_DNA"/>
</dbReference>
<sequence length="89" mass="10391">MGSPIDDMLAKQREIDEKLSPSKYEMRYITDYARVIYDKAQLVNNASEMAHQGLIDFELAQKIMDTQKENIKSDIKYLQIYLGIDEKDN</sequence>
<comment type="caution">
    <text evidence="1">The sequence shown here is derived from an EMBL/GenBank/DDBJ whole genome shotgun (WGS) entry which is preliminary data.</text>
</comment>
<dbReference type="Proteomes" id="UP000027778">
    <property type="component" value="Unassembled WGS sequence"/>
</dbReference>
<organism evidence="1 2">
    <name type="scientific">Bacillus gaemokensis</name>
    <dbReference type="NCBI Taxonomy" id="574375"/>
    <lineage>
        <taxon>Bacteria</taxon>
        <taxon>Bacillati</taxon>
        <taxon>Bacillota</taxon>
        <taxon>Bacilli</taxon>
        <taxon>Bacillales</taxon>
        <taxon>Bacillaceae</taxon>
        <taxon>Bacillus</taxon>
        <taxon>Bacillus cereus group</taxon>
    </lineage>
</organism>
<reference evidence="1 2" key="1">
    <citation type="submission" date="2014-06" db="EMBL/GenBank/DDBJ databases">
        <title>Draft genome sequence of Bacillus gaemokensis JCM 15801 (MCCC 1A00707).</title>
        <authorList>
            <person name="Lai Q."/>
            <person name="Liu Y."/>
            <person name="Shao Z."/>
        </authorList>
    </citation>
    <scope>NUCLEOTIDE SEQUENCE [LARGE SCALE GENOMIC DNA]</scope>
    <source>
        <strain evidence="1 2">JCM 15801</strain>
    </source>
</reference>